<sequence>MFLQLIFLLVISGHVSWCVVYDTSNVAPGTKMSVNDDMFVSASNSFSNFAVLMHPFRNASAGGAVRCNMRWNTTDRFVHSVAVVGISKNSTVNNTQFMFVFAAERISTATPYVCIGIISESCVSRSLCSDLAGNDSHQEYFLLGVDNNGTYAYGFTSTFVFKLNIYANVLVLNTTSNSIWPAQGFIPHSMDVASDWAVVAGYGYTIEYKKDYAALGCFVNLTTFAPASCVPITTETTFLIPADVTTYNSAYELSVAIRGNKVVVGVQRLATVAVLYRIGSVLNVSRINVLSFIDSTSVGRVVDWADDTTLAILVQDPYDTVWSQTEIFFYNEKSISLTSAIFSFPNNQQILGSRLSRPSFARFSITINGNMAILTSAADILIIPNASPGYSSRWIDTNDRVFVFYYVPKLCIGGTYKNMTSVGPCQICPPNTRNSGLLPYGITQCIPCSNNSQTGFCPLASLADIDSNSIGSYSQAVAYPESADTTDIEDLLIKNVFQISTDPHCLIISPLLWTIVVSGVCVLFLLFMLITHLCGCKSCIECGKRARDLFKHTDIIGEGEMWIGGLATFAIIVLVSFSYWFSASFIRRYPIEAISGPAYFACDESLVNAQFSTGLELLAIPKSEGAQPMFTLLDQQAFNLTVELINTGFSCDSITTQENLVSSKYVPLPMDCQQSIERATTYITVPLPKHQTTVQVNISGPYWIGAFRLCFRGRGRTNSNYVLREMDFCEFYGTANEAIGRAISVPIVFIKNINMTQALEPSDSTEYSGLWMPTFSTVSLSDEDYYTDFGNYLRYTSSLTVIQVALDERPFYMKNIQQPIVRTAELTFHGLLFTSLCIELFAFAFLIIKLFIVPLLRWFVFLWKKFRRDCLHCKDSNESLEGSLSTAALSQKIAEWRAKNNKQHNSLQPSSYAFNTMLESDQHSQATSQHELDSIHTISKL</sequence>
<keyword evidence="2" id="KW-0732">Signal</keyword>
<dbReference type="Proteomes" id="UP000663828">
    <property type="component" value="Unassembled WGS sequence"/>
</dbReference>
<evidence type="ECO:0000313" key="4">
    <source>
        <dbReference type="EMBL" id="CAF1559309.1"/>
    </source>
</evidence>
<evidence type="ECO:0000313" key="3">
    <source>
        <dbReference type="EMBL" id="CAF0771473.1"/>
    </source>
</evidence>
<gene>
    <name evidence="3" type="ORF">EDS130_LOCUS3340</name>
    <name evidence="4" type="ORF">XAT740_LOCUS43497</name>
</gene>
<keyword evidence="5" id="KW-1185">Reference proteome</keyword>
<evidence type="ECO:0000256" key="2">
    <source>
        <dbReference type="SAM" id="SignalP"/>
    </source>
</evidence>
<dbReference type="EMBL" id="CAJNOR010005370">
    <property type="protein sequence ID" value="CAF1559309.1"/>
    <property type="molecule type" value="Genomic_DNA"/>
</dbReference>
<protein>
    <submittedName>
        <fullName evidence="3">Uncharacterized protein</fullName>
    </submittedName>
</protein>
<feature type="transmembrane region" description="Helical" evidence="1">
    <location>
        <begin position="561"/>
        <end position="581"/>
    </location>
</feature>
<evidence type="ECO:0000256" key="1">
    <source>
        <dbReference type="SAM" id="Phobius"/>
    </source>
</evidence>
<accession>A0A813QQT1</accession>
<dbReference type="EMBL" id="CAJNOJ010000008">
    <property type="protein sequence ID" value="CAF0771473.1"/>
    <property type="molecule type" value="Genomic_DNA"/>
</dbReference>
<feature type="chain" id="PRO_5036409214" evidence="2">
    <location>
        <begin position="18"/>
        <end position="941"/>
    </location>
</feature>
<feature type="transmembrane region" description="Helical" evidence="1">
    <location>
        <begin position="511"/>
        <end position="540"/>
    </location>
</feature>
<keyword evidence="1" id="KW-0812">Transmembrane</keyword>
<evidence type="ECO:0000313" key="6">
    <source>
        <dbReference type="Proteomes" id="UP000663852"/>
    </source>
</evidence>
<dbReference type="OrthoDB" id="9984975at2759"/>
<name>A0A813QQT1_ADIRI</name>
<evidence type="ECO:0000313" key="5">
    <source>
        <dbReference type="Proteomes" id="UP000663828"/>
    </source>
</evidence>
<dbReference type="Proteomes" id="UP000663852">
    <property type="component" value="Unassembled WGS sequence"/>
</dbReference>
<reference evidence="3" key="1">
    <citation type="submission" date="2021-02" db="EMBL/GenBank/DDBJ databases">
        <authorList>
            <person name="Nowell W R."/>
        </authorList>
    </citation>
    <scope>NUCLEOTIDE SEQUENCE</scope>
</reference>
<comment type="caution">
    <text evidence="3">The sequence shown here is derived from an EMBL/GenBank/DDBJ whole genome shotgun (WGS) entry which is preliminary data.</text>
</comment>
<feature type="signal peptide" evidence="2">
    <location>
        <begin position="1"/>
        <end position="17"/>
    </location>
</feature>
<keyword evidence="1" id="KW-0472">Membrane</keyword>
<dbReference type="AlphaFoldDB" id="A0A813QQT1"/>
<proteinExistence type="predicted"/>
<organism evidence="3 6">
    <name type="scientific">Adineta ricciae</name>
    <name type="common">Rotifer</name>
    <dbReference type="NCBI Taxonomy" id="249248"/>
    <lineage>
        <taxon>Eukaryota</taxon>
        <taxon>Metazoa</taxon>
        <taxon>Spiralia</taxon>
        <taxon>Gnathifera</taxon>
        <taxon>Rotifera</taxon>
        <taxon>Eurotatoria</taxon>
        <taxon>Bdelloidea</taxon>
        <taxon>Adinetida</taxon>
        <taxon>Adinetidae</taxon>
        <taxon>Adineta</taxon>
    </lineage>
</organism>
<feature type="transmembrane region" description="Helical" evidence="1">
    <location>
        <begin position="840"/>
        <end position="860"/>
    </location>
</feature>
<keyword evidence="1" id="KW-1133">Transmembrane helix</keyword>